<dbReference type="GO" id="GO:0005576">
    <property type="term" value="C:extracellular region"/>
    <property type="evidence" value="ECO:0007669"/>
    <property type="project" value="UniProtKB-SubCell"/>
</dbReference>
<keyword evidence="9" id="KW-1185">Reference proteome</keyword>
<evidence type="ECO:0000256" key="6">
    <source>
        <dbReference type="SAM" id="MobiDB-lite"/>
    </source>
</evidence>
<feature type="compositionally biased region" description="Basic residues" evidence="6">
    <location>
        <begin position="728"/>
        <end position="749"/>
    </location>
</feature>
<dbReference type="InParanoid" id="A0A5J5F0B4"/>
<dbReference type="InterPro" id="IPR005103">
    <property type="entry name" value="AA9_LPMO"/>
</dbReference>
<comment type="function">
    <text evidence="5">Lytic polysaccharide monooxygenase (LMPO) that depolymerizes crystalline and amorphous polysaccharides via the oxidation of scissile alpha- or beta-(1-4)-glycosidic bonds, yielding C1 and/or C4 oxidation products. Catalysis by LPMOs requires the reduction of the active-site copper from Cu(II) to Cu(I) by a reducing agent and H(2)O(2) or O(2) as a cosubstrate.</text>
</comment>
<comment type="subcellular location">
    <subcellularLocation>
        <location evidence="2 5">Secreted</location>
    </subcellularLocation>
</comment>
<dbReference type="Pfam" id="PF03443">
    <property type="entry name" value="AA9"/>
    <property type="match status" value="1"/>
</dbReference>
<gene>
    <name evidence="8" type="ORF">FN846DRAFT_622698</name>
</gene>
<organism evidence="8 9">
    <name type="scientific">Sphaerosporella brunnea</name>
    <dbReference type="NCBI Taxonomy" id="1250544"/>
    <lineage>
        <taxon>Eukaryota</taxon>
        <taxon>Fungi</taxon>
        <taxon>Dikarya</taxon>
        <taxon>Ascomycota</taxon>
        <taxon>Pezizomycotina</taxon>
        <taxon>Pezizomycetes</taxon>
        <taxon>Pezizales</taxon>
        <taxon>Pyronemataceae</taxon>
        <taxon>Sphaerosporella</taxon>
    </lineage>
</organism>
<dbReference type="EC" id="1.14.99.56" evidence="5"/>
<feature type="domain" description="Auxiliary Activity family 9 catalytic" evidence="7">
    <location>
        <begin position="19"/>
        <end position="235"/>
    </location>
</feature>
<accession>A0A5J5F0B4</accession>
<evidence type="ECO:0000256" key="3">
    <source>
        <dbReference type="ARBA" id="ARBA00022525"/>
    </source>
</evidence>
<dbReference type="GO" id="GO:0030245">
    <property type="term" value="P:cellulose catabolic process"/>
    <property type="evidence" value="ECO:0007669"/>
    <property type="project" value="UniProtKB-UniRule"/>
</dbReference>
<protein>
    <recommendedName>
        <fullName evidence="5">AA9 family lytic polysaccharide monooxygenase</fullName>
        <ecNumber evidence="5">1.14.99.56</ecNumber>
    </recommendedName>
    <alternativeName>
        <fullName evidence="5">Endo-beta-1,4-glucanase</fullName>
    </alternativeName>
    <alternativeName>
        <fullName evidence="5">Glycosyl hydrolase 61 family protein</fullName>
    </alternativeName>
</protein>
<comment type="cofactor">
    <cofactor evidence="1">
        <name>Cu(2+)</name>
        <dbReference type="ChEBI" id="CHEBI:29036"/>
    </cofactor>
</comment>
<comment type="caution">
    <text evidence="8">The sequence shown here is derived from an EMBL/GenBank/DDBJ whole genome shotgun (WGS) entry which is preliminary data.</text>
</comment>
<evidence type="ECO:0000313" key="9">
    <source>
        <dbReference type="Proteomes" id="UP000326924"/>
    </source>
</evidence>
<dbReference type="Proteomes" id="UP000326924">
    <property type="component" value="Unassembled WGS sequence"/>
</dbReference>
<reference evidence="8 9" key="1">
    <citation type="submission" date="2019-09" db="EMBL/GenBank/DDBJ databases">
        <title>Draft genome of the ectomycorrhizal ascomycete Sphaerosporella brunnea.</title>
        <authorList>
            <consortium name="DOE Joint Genome Institute"/>
            <person name="Benucci G.M."/>
            <person name="Marozzi G."/>
            <person name="Antonielli L."/>
            <person name="Sanchez S."/>
            <person name="Marco P."/>
            <person name="Wang X."/>
            <person name="Falini L.B."/>
            <person name="Barry K."/>
            <person name="Haridas S."/>
            <person name="Lipzen A."/>
            <person name="Labutti K."/>
            <person name="Grigoriev I.V."/>
            <person name="Murat C."/>
            <person name="Martin F."/>
            <person name="Albertini E."/>
            <person name="Donnini D."/>
            <person name="Bonito G."/>
        </authorList>
    </citation>
    <scope>NUCLEOTIDE SEQUENCE [LARGE SCALE GENOMIC DNA]</scope>
    <source>
        <strain evidence="8 9">Sb_GMNB300</strain>
    </source>
</reference>
<evidence type="ECO:0000256" key="1">
    <source>
        <dbReference type="ARBA" id="ARBA00001973"/>
    </source>
</evidence>
<dbReference type="PANTHER" id="PTHR33353">
    <property type="entry name" value="PUTATIVE (AFU_ORTHOLOGUE AFUA_1G12560)-RELATED"/>
    <property type="match status" value="1"/>
</dbReference>
<keyword evidence="3 5" id="KW-0964">Secreted</keyword>
<keyword evidence="5" id="KW-0136">Cellulose degradation</keyword>
<dbReference type="InterPro" id="IPR049892">
    <property type="entry name" value="AA9"/>
</dbReference>
<evidence type="ECO:0000256" key="5">
    <source>
        <dbReference type="RuleBase" id="RU368122"/>
    </source>
</evidence>
<comment type="domain">
    <text evidence="5">Has a modular structure: an endo-beta-1,4-glucanase catalytic module at the N-terminus, a linker rich in serines and threonines, and a C-terminal carbohydrate-binding module (CBM).</text>
</comment>
<keyword evidence="4 5" id="KW-1015">Disulfide bond</keyword>
<keyword evidence="5" id="KW-0119">Carbohydrate metabolism</keyword>
<keyword evidence="8" id="KW-0378">Hydrolase</keyword>
<keyword evidence="5" id="KW-0624">Polysaccharide degradation</keyword>
<evidence type="ECO:0000256" key="2">
    <source>
        <dbReference type="ARBA" id="ARBA00004613"/>
    </source>
</evidence>
<evidence type="ECO:0000313" key="8">
    <source>
        <dbReference type="EMBL" id="KAA8909303.1"/>
    </source>
</evidence>
<feature type="compositionally biased region" description="Basic and acidic residues" evidence="6">
    <location>
        <begin position="750"/>
        <end position="771"/>
    </location>
</feature>
<evidence type="ECO:0000259" key="7">
    <source>
        <dbReference type="Pfam" id="PF03443"/>
    </source>
</evidence>
<sequence length="779" mass="83123">MKYTTLFTIAAVAGIGSAHSVVSHFHVNGKAESSCVRQADSTSPVIDLASEAMACNVVSTPATAKCEVKGGETVEFEWRTDRNIAPENYPLNENGERIGVTDTSHIGPCAVYAKKVSDALTGEGPGNGWFKIMEDGLDSNGVFCTTRLRKSNAYQSAKIPMSIAPGDYLLRAELLTLKNAGPKSVGGQEQPQFYSGCVQVTITGTTGTVTPETVSIPGYVNTDTPGLTFDVRNSPTGTFSGYSVPGPALFSDAATPEFELLKRANTTIPTNTSKTTSDYSRFPDQTVFPGASTAVLLPSLQKFSTADPILVTFTTTAFYNGSVPETKKVLKTFPGSLWHPSAYPTAVSNSTKTTYAAYAAYAVSSGSNPTKTTYAVSSGSNSTKTTYAVFPTFTDYPNKPAIPGTVIREDLTWTHSNFYPTWDAAASTWIYPSTTATPPATTTSADKEVYTTAPSNGTYTTGQSSPSNSTTKTTYAVFPTFTDYPNKPAIPGTVIREDLTWTHSNFYPTWDAAASTWIYPSTTATPPATTTSADKEVYTTAPSNGTYTIGQPSPSSSTTKTTYAVFPTFTDYPNKPAIPGTVIREDLTWTHSNFYPTWDAAASTWIYPSTTATPPAATAEEVYPTTLYTTIKKGGYPSKAEVSSKATYAVPKSTKSPAYPNPSKSSDTVLEATTNSIVKPSYPTATSRTLVTSTKIITSGTTTTTMPAPATRHAHAYKYHGLHKGWHKAASKKWRSSKSRKDKGKGSKSKKGDEKGSKSEKGDEKGSKPEKGSGSSGHY</sequence>
<dbReference type="GO" id="GO:0030248">
    <property type="term" value="F:cellulose binding"/>
    <property type="evidence" value="ECO:0007669"/>
    <property type="project" value="UniProtKB-UniRule"/>
</dbReference>
<dbReference type="GO" id="GO:0008810">
    <property type="term" value="F:cellulase activity"/>
    <property type="evidence" value="ECO:0007669"/>
    <property type="project" value="UniProtKB-UniRule"/>
</dbReference>
<feature type="region of interest" description="Disordered" evidence="6">
    <location>
        <begin position="642"/>
        <end position="668"/>
    </location>
</feature>
<name>A0A5J5F0B4_9PEZI</name>
<proteinExistence type="predicted"/>
<feature type="region of interest" description="Disordered" evidence="6">
    <location>
        <begin position="728"/>
        <end position="779"/>
    </location>
</feature>
<evidence type="ECO:0000256" key="4">
    <source>
        <dbReference type="ARBA" id="ARBA00023157"/>
    </source>
</evidence>
<dbReference type="AlphaFoldDB" id="A0A5J5F0B4"/>
<dbReference type="PANTHER" id="PTHR33353:SF32">
    <property type="entry name" value="ENDO-BETA-1,4-GLUCANASE D"/>
    <property type="match status" value="1"/>
</dbReference>
<dbReference type="OrthoDB" id="5985073at2759"/>
<comment type="catalytic activity">
    <reaction evidence="5">
        <text>[(1-&gt;4)-beta-D-glucosyl]n+m + reduced acceptor + O2 = 4-dehydro-beta-D-glucosyl-[(1-&gt;4)-beta-D-glucosyl]n-1 + [(1-&gt;4)-beta-D-glucosyl]m + acceptor + H2O.</text>
        <dbReference type="EC" id="1.14.99.56"/>
    </reaction>
</comment>
<dbReference type="Gene3D" id="2.70.50.70">
    <property type="match status" value="1"/>
</dbReference>
<dbReference type="EMBL" id="VXIS01000059">
    <property type="protein sequence ID" value="KAA8909303.1"/>
    <property type="molecule type" value="Genomic_DNA"/>
</dbReference>